<dbReference type="SUPFAM" id="SSF49764">
    <property type="entry name" value="HSP20-like chaperones"/>
    <property type="match status" value="1"/>
</dbReference>
<evidence type="ECO:0000259" key="3">
    <source>
        <dbReference type="PROSITE" id="PS01031"/>
    </source>
</evidence>
<keyword evidence="5" id="KW-1185">Reference proteome</keyword>
<evidence type="ECO:0000313" key="5">
    <source>
        <dbReference type="Proteomes" id="UP000309061"/>
    </source>
</evidence>
<comment type="similarity">
    <text evidence="1 2">Belongs to the small heat shock protein (HSP20) family.</text>
</comment>
<dbReference type="OrthoDB" id="9808910at2"/>
<organism evidence="4 5">
    <name type="scientific">Methylocystis heyeri</name>
    <dbReference type="NCBI Taxonomy" id="391905"/>
    <lineage>
        <taxon>Bacteria</taxon>
        <taxon>Pseudomonadati</taxon>
        <taxon>Pseudomonadota</taxon>
        <taxon>Alphaproteobacteria</taxon>
        <taxon>Hyphomicrobiales</taxon>
        <taxon>Methylocystaceae</taxon>
        <taxon>Methylocystis</taxon>
    </lineage>
</organism>
<dbReference type="InterPro" id="IPR031107">
    <property type="entry name" value="Small_HSP"/>
</dbReference>
<dbReference type="Gene3D" id="2.60.40.790">
    <property type="match status" value="1"/>
</dbReference>
<dbReference type="CDD" id="cd06464">
    <property type="entry name" value="ACD_sHsps-like"/>
    <property type="match status" value="1"/>
</dbReference>
<dbReference type="PANTHER" id="PTHR11527">
    <property type="entry name" value="HEAT-SHOCK PROTEIN 20 FAMILY MEMBER"/>
    <property type="match status" value="1"/>
</dbReference>
<protein>
    <submittedName>
        <fullName evidence="4">Hsp20 family protein</fullName>
    </submittedName>
</protein>
<sequence length="172" mass="19391">MADKESNVPVKSGSGAPSLYSDFFDWHPFGSLRRQINNLFNEFTPAGKTELEPFERFFAQGSTMPAVDVVEKDKEFAITAELPGLDEKNVEVKLANGCLVISGEKKDEREEKEKGYYFSERRYGSFRRAFRIPEGVDADKIEAAFDKGVLTVKLPKTDEAQKAEKKIDIKAK</sequence>
<feature type="domain" description="SHSP" evidence="3">
    <location>
        <begin position="58"/>
        <end position="172"/>
    </location>
</feature>
<dbReference type="KEGG" id="mhey:H2LOC_018260"/>
<evidence type="ECO:0000256" key="1">
    <source>
        <dbReference type="PROSITE-ProRule" id="PRU00285"/>
    </source>
</evidence>
<gene>
    <name evidence="4" type="ORF">H2LOC_018260</name>
</gene>
<evidence type="ECO:0000313" key="4">
    <source>
        <dbReference type="EMBL" id="QGM47472.1"/>
    </source>
</evidence>
<dbReference type="InterPro" id="IPR002068">
    <property type="entry name" value="A-crystallin/Hsp20_dom"/>
</dbReference>
<dbReference type="PROSITE" id="PS01031">
    <property type="entry name" value="SHSP"/>
    <property type="match status" value="1"/>
</dbReference>
<dbReference type="RefSeq" id="WP_136497293.1">
    <property type="nucleotide sequence ID" value="NZ_CP046052.1"/>
</dbReference>
<dbReference type="Pfam" id="PF00011">
    <property type="entry name" value="HSP20"/>
    <property type="match status" value="1"/>
</dbReference>
<reference evidence="4 5" key="1">
    <citation type="submission" date="2019-11" db="EMBL/GenBank/DDBJ databases">
        <title>The genome sequence of Methylocystis heyeri.</title>
        <authorList>
            <person name="Oshkin I.Y."/>
            <person name="Miroshnikov K."/>
            <person name="Dedysh S.N."/>
        </authorList>
    </citation>
    <scope>NUCLEOTIDE SEQUENCE [LARGE SCALE GENOMIC DNA]</scope>
    <source>
        <strain evidence="4 5">H2</strain>
    </source>
</reference>
<dbReference type="AlphaFoldDB" id="A0A6B8KIH5"/>
<accession>A0A6B8KIH5</accession>
<proteinExistence type="inferred from homology"/>
<name>A0A6B8KIH5_9HYPH</name>
<dbReference type="InterPro" id="IPR008978">
    <property type="entry name" value="HSP20-like_chaperone"/>
</dbReference>
<dbReference type="Proteomes" id="UP000309061">
    <property type="component" value="Chromosome"/>
</dbReference>
<dbReference type="EMBL" id="CP046052">
    <property type="protein sequence ID" value="QGM47472.1"/>
    <property type="molecule type" value="Genomic_DNA"/>
</dbReference>
<evidence type="ECO:0000256" key="2">
    <source>
        <dbReference type="RuleBase" id="RU003616"/>
    </source>
</evidence>